<evidence type="ECO:0000256" key="1">
    <source>
        <dbReference type="ARBA" id="ARBA00004123"/>
    </source>
</evidence>
<proteinExistence type="predicted"/>
<protein>
    <recommendedName>
        <fullName evidence="6">C2H2-type domain-containing protein</fullName>
    </recommendedName>
</protein>
<gene>
    <name evidence="7" type="ORF">TTEB3V08_LOCUS2767</name>
</gene>
<comment type="subcellular location">
    <subcellularLocation>
        <location evidence="1">Nucleus</location>
    </subcellularLocation>
</comment>
<evidence type="ECO:0000259" key="6">
    <source>
        <dbReference type="PROSITE" id="PS00028"/>
    </source>
</evidence>
<accession>A0A7R9FJE5</accession>
<evidence type="ECO:0000256" key="2">
    <source>
        <dbReference type="ARBA" id="ARBA00022723"/>
    </source>
</evidence>
<dbReference type="GO" id="GO:0008270">
    <property type="term" value="F:zinc ion binding"/>
    <property type="evidence" value="ECO:0007669"/>
    <property type="project" value="UniProtKB-KW"/>
</dbReference>
<evidence type="ECO:0000256" key="3">
    <source>
        <dbReference type="ARBA" id="ARBA00022771"/>
    </source>
</evidence>
<dbReference type="PANTHER" id="PTHR23215">
    <property type="entry name" value="ZINC FINGER PROTEIN 207"/>
    <property type="match status" value="1"/>
</dbReference>
<feature type="domain" description="C2H2-type" evidence="6">
    <location>
        <begin position="54"/>
        <end position="75"/>
    </location>
</feature>
<sequence length="118" mass="13885">MQLSSERQGSTAREVDYSDTAMDLNKPRAYWYCNREFDDEKILIQHQKAKHFKCHICHKKLYTGPGLSIHCMQVHKETIDKVPNSLPNRSNIEIEIYGMEGIPPDDIKEHERQRQGRM</sequence>
<organism evidence="7">
    <name type="scientific">Timema tahoe</name>
    <dbReference type="NCBI Taxonomy" id="61484"/>
    <lineage>
        <taxon>Eukaryota</taxon>
        <taxon>Metazoa</taxon>
        <taxon>Ecdysozoa</taxon>
        <taxon>Arthropoda</taxon>
        <taxon>Hexapoda</taxon>
        <taxon>Insecta</taxon>
        <taxon>Pterygota</taxon>
        <taxon>Neoptera</taxon>
        <taxon>Polyneoptera</taxon>
        <taxon>Phasmatodea</taxon>
        <taxon>Timematodea</taxon>
        <taxon>Timematoidea</taxon>
        <taxon>Timematidae</taxon>
        <taxon>Timema</taxon>
    </lineage>
</organism>
<dbReference type="PANTHER" id="PTHR23215:SF0">
    <property type="entry name" value="BUB3-INTERACTING AND GLEBS MOTIF-CONTAINING PROTEIN ZNF207"/>
    <property type="match status" value="1"/>
</dbReference>
<dbReference type="Gene3D" id="3.30.160.60">
    <property type="entry name" value="Classic Zinc Finger"/>
    <property type="match status" value="1"/>
</dbReference>
<evidence type="ECO:0000256" key="4">
    <source>
        <dbReference type="ARBA" id="ARBA00022833"/>
    </source>
</evidence>
<keyword evidence="3" id="KW-0863">Zinc-finger</keyword>
<keyword evidence="4" id="KW-0862">Zinc</keyword>
<dbReference type="CDD" id="cd20908">
    <property type="entry name" value="SUF4-like"/>
    <property type="match status" value="1"/>
</dbReference>
<dbReference type="AlphaFoldDB" id="A0A7R9FJE5"/>
<dbReference type="PROSITE" id="PS00028">
    <property type="entry name" value="ZINC_FINGER_C2H2_1"/>
    <property type="match status" value="1"/>
</dbReference>
<dbReference type="EMBL" id="OE000674">
    <property type="protein sequence ID" value="CAD7454669.1"/>
    <property type="molecule type" value="Genomic_DNA"/>
</dbReference>
<reference evidence="7" key="1">
    <citation type="submission" date="2020-11" db="EMBL/GenBank/DDBJ databases">
        <authorList>
            <person name="Tran Van P."/>
        </authorList>
    </citation>
    <scope>NUCLEOTIDE SEQUENCE</scope>
</reference>
<evidence type="ECO:0000256" key="5">
    <source>
        <dbReference type="ARBA" id="ARBA00023242"/>
    </source>
</evidence>
<dbReference type="InterPro" id="IPR013087">
    <property type="entry name" value="Znf_C2H2_type"/>
</dbReference>
<keyword evidence="2" id="KW-0479">Metal-binding</keyword>
<dbReference type="GO" id="GO:0005634">
    <property type="term" value="C:nucleus"/>
    <property type="evidence" value="ECO:0007669"/>
    <property type="project" value="UniProtKB-SubCell"/>
</dbReference>
<name>A0A7R9FJE5_9NEOP</name>
<evidence type="ECO:0000313" key="7">
    <source>
        <dbReference type="EMBL" id="CAD7454669.1"/>
    </source>
</evidence>
<keyword evidence="5" id="KW-0539">Nucleus</keyword>